<dbReference type="RefSeq" id="WP_317490255.1">
    <property type="nucleotide sequence ID" value="NZ_CP136051.1"/>
</dbReference>
<name>A0ABZ0IT24_9BACT</name>
<keyword evidence="2" id="KW-1185">Reference proteome</keyword>
<dbReference type="EMBL" id="CP136051">
    <property type="protein sequence ID" value="WOK07583.1"/>
    <property type="molecule type" value="Genomic_DNA"/>
</dbReference>
<protein>
    <recommendedName>
        <fullName evidence="3">DUF695 domain-containing protein</fullName>
    </recommendedName>
</protein>
<reference evidence="1 2" key="1">
    <citation type="journal article" date="2023" name="Microbiol. Resour. Announc.">
        <title>Complete Genome Sequence of Imperialibacter roseus strain P4T.</title>
        <authorList>
            <person name="Tizabi D.R."/>
            <person name="Bachvaroff T."/>
            <person name="Hill R.T."/>
        </authorList>
    </citation>
    <scope>NUCLEOTIDE SEQUENCE [LARGE SCALE GENOMIC DNA]</scope>
    <source>
        <strain evidence="1 2">P4T</strain>
    </source>
</reference>
<evidence type="ECO:0000313" key="2">
    <source>
        <dbReference type="Proteomes" id="UP001302349"/>
    </source>
</evidence>
<accession>A0ABZ0IT24</accession>
<sequence length="202" mass="23080">MSSNNNIFAFWSWFEDNLGRIRTVLLDPSHPDREYVVSSLDQHILAIGTFTWDIEKGMHRPWSLTISPNGDPDLLEQTKAIVEQAPELTDWEFYPAHQPKKQDFTFTVYDEEMNQQPVDANSWHYVLIPATGRQHTLLIEAGNCPHLDDNTLYAAVNHLVTCLLGEETKIHRIADIEIVDELDEEHHKAAKPIVQLGLGVSE</sequence>
<dbReference type="Proteomes" id="UP001302349">
    <property type="component" value="Chromosome"/>
</dbReference>
<evidence type="ECO:0008006" key="3">
    <source>
        <dbReference type="Google" id="ProtNLM"/>
    </source>
</evidence>
<organism evidence="1 2">
    <name type="scientific">Imperialibacter roseus</name>
    <dbReference type="NCBI Taxonomy" id="1324217"/>
    <lineage>
        <taxon>Bacteria</taxon>
        <taxon>Pseudomonadati</taxon>
        <taxon>Bacteroidota</taxon>
        <taxon>Cytophagia</taxon>
        <taxon>Cytophagales</taxon>
        <taxon>Flammeovirgaceae</taxon>
        <taxon>Imperialibacter</taxon>
    </lineage>
</organism>
<proteinExistence type="predicted"/>
<gene>
    <name evidence="1" type="ORF">RT717_02970</name>
</gene>
<evidence type="ECO:0000313" key="1">
    <source>
        <dbReference type="EMBL" id="WOK07583.1"/>
    </source>
</evidence>